<dbReference type="SMART" id="SM00387">
    <property type="entry name" value="HATPase_c"/>
    <property type="match status" value="1"/>
</dbReference>
<protein>
    <recommendedName>
        <fullName evidence="13">Sensor protein FixL</fullName>
        <ecNumber evidence="3">2.7.13.3</ecNumber>
    </recommendedName>
</protein>
<organism evidence="18 19">
    <name type="scientific">Hyphomicrobium facile</name>
    <dbReference type="NCBI Taxonomy" id="51670"/>
    <lineage>
        <taxon>Bacteria</taxon>
        <taxon>Pseudomonadati</taxon>
        <taxon>Pseudomonadota</taxon>
        <taxon>Alphaproteobacteria</taxon>
        <taxon>Hyphomicrobiales</taxon>
        <taxon>Hyphomicrobiaceae</taxon>
        <taxon>Hyphomicrobium</taxon>
    </lineage>
</organism>
<keyword evidence="5" id="KW-0479">Metal-binding</keyword>
<evidence type="ECO:0000256" key="2">
    <source>
        <dbReference type="ARBA" id="ARBA00001971"/>
    </source>
</evidence>
<evidence type="ECO:0000259" key="16">
    <source>
        <dbReference type="PROSITE" id="PS50110"/>
    </source>
</evidence>
<dbReference type="SUPFAM" id="SSF47384">
    <property type="entry name" value="Homodimeric domain of signal transducing histidine kinase"/>
    <property type="match status" value="1"/>
</dbReference>
<dbReference type="Pfam" id="PF13426">
    <property type="entry name" value="PAS_9"/>
    <property type="match status" value="1"/>
</dbReference>
<dbReference type="InterPro" id="IPR036890">
    <property type="entry name" value="HATPase_C_sf"/>
</dbReference>
<evidence type="ECO:0000256" key="6">
    <source>
        <dbReference type="ARBA" id="ARBA00022679"/>
    </source>
</evidence>
<dbReference type="InterPro" id="IPR011006">
    <property type="entry name" value="CheY-like_superfamily"/>
</dbReference>
<dbReference type="PROSITE" id="PS50109">
    <property type="entry name" value="HIS_KIN"/>
    <property type="match status" value="1"/>
</dbReference>
<evidence type="ECO:0000256" key="5">
    <source>
        <dbReference type="ARBA" id="ARBA00022617"/>
    </source>
</evidence>
<gene>
    <name evidence="18" type="ORF">SAMN04488557_1402</name>
</gene>
<dbReference type="CDD" id="cd00130">
    <property type="entry name" value="PAS"/>
    <property type="match status" value="2"/>
</dbReference>
<dbReference type="InterPro" id="IPR013767">
    <property type="entry name" value="PAS_fold"/>
</dbReference>
<keyword evidence="19" id="KW-1185">Reference proteome</keyword>
<evidence type="ECO:0000256" key="9">
    <source>
        <dbReference type="ARBA" id="ARBA00022840"/>
    </source>
</evidence>
<evidence type="ECO:0000313" key="19">
    <source>
        <dbReference type="Proteomes" id="UP000199423"/>
    </source>
</evidence>
<dbReference type="NCBIfam" id="TIGR00229">
    <property type="entry name" value="sensory_box"/>
    <property type="match status" value="2"/>
</dbReference>
<dbReference type="EMBL" id="FPCH01000001">
    <property type="protein sequence ID" value="SFV30069.1"/>
    <property type="molecule type" value="Genomic_DNA"/>
</dbReference>
<dbReference type="AlphaFoldDB" id="A0A1I7N5X3"/>
<keyword evidence="7" id="KW-0547">Nucleotide-binding</keyword>
<comment type="cofactor">
    <cofactor evidence="2">
        <name>heme</name>
        <dbReference type="ChEBI" id="CHEBI:30413"/>
    </cofactor>
</comment>
<name>A0A1I7N5X3_9HYPH</name>
<dbReference type="CDD" id="cd00082">
    <property type="entry name" value="HisKA"/>
    <property type="match status" value="1"/>
</dbReference>
<evidence type="ECO:0000256" key="12">
    <source>
        <dbReference type="ARBA" id="ARBA00059827"/>
    </source>
</evidence>
<dbReference type="Gene3D" id="3.30.450.20">
    <property type="entry name" value="PAS domain"/>
    <property type="match status" value="2"/>
</dbReference>
<dbReference type="SUPFAM" id="SSF55785">
    <property type="entry name" value="PYP-like sensor domain (PAS domain)"/>
    <property type="match status" value="2"/>
</dbReference>
<evidence type="ECO:0000256" key="13">
    <source>
        <dbReference type="ARBA" id="ARBA00070616"/>
    </source>
</evidence>
<evidence type="ECO:0000256" key="4">
    <source>
        <dbReference type="ARBA" id="ARBA00022553"/>
    </source>
</evidence>
<dbReference type="Pfam" id="PF00072">
    <property type="entry name" value="Response_reg"/>
    <property type="match status" value="1"/>
</dbReference>
<accession>A0A1I7N5X3</accession>
<dbReference type="Gene3D" id="1.10.287.130">
    <property type="match status" value="1"/>
</dbReference>
<evidence type="ECO:0000256" key="14">
    <source>
        <dbReference type="PROSITE-ProRule" id="PRU00169"/>
    </source>
</evidence>
<dbReference type="SUPFAM" id="SSF52172">
    <property type="entry name" value="CheY-like"/>
    <property type="match status" value="1"/>
</dbReference>
<keyword evidence="6" id="KW-0808">Transferase</keyword>
<dbReference type="InterPro" id="IPR000014">
    <property type="entry name" value="PAS"/>
</dbReference>
<keyword evidence="4 14" id="KW-0597">Phosphoprotein</keyword>
<evidence type="ECO:0000259" key="15">
    <source>
        <dbReference type="PROSITE" id="PS50109"/>
    </source>
</evidence>
<dbReference type="Proteomes" id="UP000199423">
    <property type="component" value="Unassembled WGS sequence"/>
</dbReference>
<feature type="modified residue" description="4-aspartylphosphate" evidence="14">
    <location>
        <position position="559"/>
    </location>
</feature>
<dbReference type="GO" id="GO:0006355">
    <property type="term" value="P:regulation of DNA-templated transcription"/>
    <property type="evidence" value="ECO:0007669"/>
    <property type="project" value="InterPro"/>
</dbReference>
<dbReference type="InterPro" id="IPR004358">
    <property type="entry name" value="Sig_transdc_His_kin-like_C"/>
</dbReference>
<dbReference type="InterPro" id="IPR003594">
    <property type="entry name" value="HATPase_dom"/>
</dbReference>
<dbReference type="Gene3D" id="3.40.50.2300">
    <property type="match status" value="1"/>
</dbReference>
<dbReference type="Gene3D" id="3.30.565.10">
    <property type="entry name" value="Histidine kinase-like ATPase, C-terminal domain"/>
    <property type="match status" value="1"/>
</dbReference>
<keyword evidence="11" id="KW-0902">Two-component regulatory system</keyword>
<dbReference type="STRING" id="51670.SAMN04488557_1402"/>
<dbReference type="InterPro" id="IPR005467">
    <property type="entry name" value="His_kinase_dom"/>
</dbReference>
<evidence type="ECO:0000256" key="10">
    <source>
        <dbReference type="ARBA" id="ARBA00023004"/>
    </source>
</evidence>
<feature type="domain" description="PAS" evidence="17">
    <location>
        <begin position="1"/>
        <end position="51"/>
    </location>
</feature>
<dbReference type="InterPro" id="IPR035965">
    <property type="entry name" value="PAS-like_dom_sf"/>
</dbReference>
<dbReference type="PRINTS" id="PR00344">
    <property type="entry name" value="BCTRLSENSOR"/>
</dbReference>
<keyword evidence="8" id="KW-0418">Kinase</keyword>
<evidence type="ECO:0000259" key="17">
    <source>
        <dbReference type="PROSITE" id="PS50112"/>
    </source>
</evidence>
<dbReference type="PANTHER" id="PTHR43065:SF42">
    <property type="entry name" value="TWO-COMPONENT SENSOR PPRA"/>
    <property type="match status" value="1"/>
</dbReference>
<feature type="domain" description="Response regulatory" evidence="16">
    <location>
        <begin position="509"/>
        <end position="624"/>
    </location>
</feature>
<dbReference type="RefSeq" id="WP_092865934.1">
    <property type="nucleotide sequence ID" value="NZ_FPCH01000001.1"/>
</dbReference>
<dbReference type="FunFam" id="3.30.450.20:FF:000060">
    <property type="entry name" value="Sensor protein FixL"/>
    <property type="match status" value="1"/>
</dbReference>
<evidence type="ECO:0000256" key="3">
    <source>
        <dbReference type="ARBA" id="ARBA00012438"/>
    </source>
</evidence>
<dbReference type="Pfam" id="PF00989">
    <property type="entry name" value="PAS"/>
    <property type="match status" value="1"/>
</dbReference>
<dbReference type="SMART" id="SM00086">
    <property type="entry name" value="PAC"/>
    <property type="match status" value="2"/>
</dbReference>
<dbReference type="GO" id="GO:0000155">
    <property type="term" value="F:phosphorelay sensor kinase activity"/>
    <property type="evidence" value="ECO:0007669"/>
    <property type="project" value="InterPro"/>
</dbReference>
<dbReference type="SMART" id="SM00388">
    <property type="entry name" value="HisKA"/>
    <property type="match status" value="1"/>
</dbReference>
<comment type="function">
    <text evidence="12">Putative oxygen sensor; modulates the activity of FixJ, a transcriptional activator of nitrogen fixation fixK gene. FixL probably acts as a kinase that phosphorylates FixJ.</text>
</comment>
<dbReference type="InterPro" id="IPR001610">
    <property type="entry name" value="PAC"/>
</dbReference>
<evidence type="ECO:0000256" key="1">
    <source>
        <dbReference type="ARBA" id="ARBA00000085"/>
    </source>
</evidence>
<comment type="catalytic activity">
    <reaction evidence="1">
        <text>ATP + protein L-histidine = ADP + protein N-phospho-L-histidine.</text>
        <dbReference type="EC" id="2.7.13.3"/>
    </reaction>
</comment>
<reference evidence="19" key="1">
    <citation type="submission" date="2016-10" db="EMBL/GenBank/DDBJ databases">
        <authorList>
            <person name="Varghese N."/>
            <person name="Submissions S."/>
        </authorList>
    </citation>
    <scope>NUCLEOTIDE SEQUENCE [LARGE SCALE GENOMIC DNA]</scope>
    <source>
        <strain evidence="19">DSM 1565</strain>
    </source>
</reference>
<sequence length="636" mass="69891">MLQAILDSAVSAILAIDDTGRIRSVNPATEVMFGYRADEMLNQNIKMLMPEPYRTEHDDYIGRHVKTGEKRIIGIGREVQGQRKNGSIFPIHLAVSEFMVDGRRFFSGIINDLSDRAKLQDEVDRQSLLFETVFEHVPEALVISSPDGKILLFNPAATKIFGYDVAEATGMAWANLFGNPESLPQIEFDISRSIERAPDVILSVMLRRKDGSSFPAEGIITQVVDQHARPSVRVSVFRDVTETLKNKEAAVKSQRLEAIGQLTGGIAHDFNNLLTIISGNLELLEEQPLREQDRDLLDRAARAADSGARLTKRLLTFARRRHLAPAVINLNDQVRTMAELLRRTLGDMIDLRIQLASPLWLVRADAGEVEAAVLNLAINARDAMPEGGTLAVRTDNVVLEEGETGLEDSLKAGDYVRISVSDNGIGMSNDVLSRVFEPFFTTKPVGRGTGLGLSTIYGFIKQSNGNITINSEPGVGTTVNMYLPRCDEEAAQHDETLSLATEPHANGECILVVEDNRDVRQLTVNRLKRLGYDTVECASGVEAKAALESGQQVSAVFTDIVMPGGMTGIELATWISARLPDLPVILTTGFSDDAAVKSEADTFWPILRKPYTQKQLASTLRATIDKKAARQTSLRD</sequence>
<dbReference type="GO" id="GO:0005524">
    <property type="term" value="F:ATP binding"/>
    <property type="evidence" value="ECO:0007669"/>
    <property type="project" value="UniProtKB-KW"/>
</dbReference>
<dbReference type="PROSITE" id="PS50112">
    <property type="entry name" value="PAS"/>
    <property type="match status" value="2"/>
</dbReference>
<dbReference type="PROSITE" id="PS50110">
    <property type="entry name" value="RESPONSE_REGULATORY"/>
    <property type="match status" value="1"/>
</dbReference>
<dbReference type="Pfam" id="PF02518">
    <property type="entry name" value="HATPase_c"/>
    <property type="match status" value="1"/>
</dbReference>
<dbReference type="SUPFAM" id="SSF55874">
    <property type="entry name" value="ATPase domain of HSP90 chaperone/DNA topoisomerase II/histidine kinase"/>
    <property type="match status" value="1"/>
</dbReference>
<proteinExistence type="predicted"/>
<evidence type="ECO:0000256" key="7">
    <source>
        <dbReference type="ARBA" id="ARBA00022741"/>
    </source>
</evidence>
<dbReference type="SMART" id="SM00448">
    <property type="entry name" value="REC"/>
    <property type="match status" value="1"/>
</dbReference>
<keyword evidence="5" id="KW-0349">Heme</keyword>
<feature type="domain" description="Histidine kinase" evidence="15">
    <location>
        <begin position="265"/>
        <end position="487"/>
    </location>
</feature>
<evidence type="ECO:0000256" key="8">
    <source>
        <dbReference type="ARBA" id="ARBA00022777"/>
    </source>
</evidence>
<dbReference type="SMART" id="SM00091">
    <property type="entry name" value="PAS"/>
    <property type="match status" value="2"/>
</dbReference>
<dbReference type="OrthoDB" id="9796100at2"/>
<evidence type="ECO:0000256" key="11">
    <source>
        <dbReference type="ARBA" id="ARBA00023012"/>
    </source>
</evidence>
<dbReference type="Pfam" id="PF00512">
    <property type="entry name" value="HisKA"/>
    <property type="match status" value="1"/>
</dbReference>
<dbReference type="EC" id="2.7.13.3" evidence="3"/>
<keyword evidence="9" id="KW-0067">ATP-binding</keyword>
<dbReference type="PANTHER" id="PTHR43065">
    <property type="entry name" value="SENSOR HISTIDINE KINASE"/>
    <property type="match status" value="1"/>
</dbReference>
<dbReference type="InterPro" id="IPR036097">
    <property type="entry name" value="HisK_dim/P_sf"/>
</dbReference>
<dbReference type="InterPro" id="IPR003661">
    <property type="entry name" value="HisK_dim/P_dom"/>
</dbReference>
<feature type="domain" description="PAS" evidence="17">
    <location>
        <begin position="126"/>
        <end position="197"/>
    </location>
</feature>
<keyword evidence="10" id="KW-0408">Iron</keyword>
<evidence type="ECO:0000313" key="18">
    <source>
        <dbReference type="EMBL" id="SFV30069.1"/>
    </source>
</evidence>
<dbReference type="InterPro" id="IPR001789">
    <property type="entry name" value="Sig_transdc_resp-reg_receiver"/>
</dbReference>